<proteinExistence type="predicted"/>
<organism evidence="1 2">
    <name type="scientific">Iphiclides podalirius</name>
    <name type="common">scarce swallowtail</name>
    <dbReference type="NCBI Taxonomy" id="110791"/>
    <lineage>
        <taxon>Eukaryota</taxon>
        <taxon>Metazoa</taxon>
        <taxon>Ecdysozoa</taxon>
        <taxon>Arthropoda</taxon>
        <taxon>Hexapoda</taxon>
        <taxon>Insecta</taxon>
        <taxon>Pterygota</taxon>
        <taxon>Neoptera</taxon>
        <taxon>Endopterygota</taxon>
        <taxon>Lepidoptera</taxon>
        <taxon>Glossata</taxon>
        <taxon>Ditrysia</taxon>
        <taxon>Papilionoidea</taxon>
        <taxon>Papilionidae</taxon>
        <taxon>Papilioninae</taxon>
        <taxon>Iphiclides</taxon>
    </lineage>
</organism>
<protein>
    <submittedName>
        <fullName evidence="1">Uncharacterized protein</fullName>
    </submittedName>
</protein>
<name>A0ABN8I219_9NEOP</name>
<evidence type="ECO:0000313" key="1">
    <source>
        <dbReference type="EMBL" id="CAH2046967.1"/>
    </source>
</evidence>
<feature type="non-terminal residue" evidence="1">
    <location>
        <position position="160"/>
    </location>
</feature>
<dbReference type="EMBL" id="OW152829">
    <property type="protein sequence ID" value="CAH2046967.1"/>
    <property type="molecule type" value="Genomic_DNA"/>
</dbReference>
<sequence length="160" mass="17617">MTPEVHPRLRNQHSAQTQLIHGSATNTVPAGFYSAGAIKPSLSQPKWKRIDDPPSRFGETHSIVVTAWRSIVQHGIVSKRVKSMTPEVHPRLRNQHSAQTQLIHGSATNTVPAGFYSAGAIKPSLSQPKWKRIDDPPSRFGETHSIVVTAWRSIVQHGIG</sequence>
<reference evidence="1" key="1">
    <citation type="submission" date="2022-03" db="EMBL/GenBank/DDBJ databases">
        <authorList>
            <person name="Martin H S."/>
        </authorList>
    </citation>
    <scope>NUCLEOTIDE SEQUENCE</scope>
</reference>
<gene>
    <name evidence="1" type="ORF">IPOD504_LOCUS5571</name>
</gene>
<accession>A0ABN8I219</accession>
<dbReference type="Proteomes" id="UP000837857">
    <property type="component" value="Chromosome 17"/>
</dbReference>
<keyword evidence="2" id="KW-1185">Reference proteome</keyword>
<evidence type="ECO:0000313" key="2">
    <source>
        <dbReference type="Proteomes" id="UP000837857"/>
    </source>
</evidence>